<dbReference type="Gene3D" id="1.20.1260.10">
    <property type="match status" value="1"/>
</dbReference>
<evidence type="ECO:0000313" key="1">
    <source>
        <dbReference type="EMBL" id="CAA9551287.1"/>
    </source>
</evidence>
<dbReference type="InterPro" id="IPR009078">
    <property type="entry name" value="Ferritin-like_SF"/>
</dbReference>
<dbReference type="SUPFAM" id="SSF47240">
    <property type="entry name" value="Ferritin-like"/>
    <property type="match status" value="1"/>
</dbReference>
<organism evidence="1">
    <name type="scientific">uncultured Thermomicrobiales bacterium</name>
    <dbReference type="NCBI Taxonomy" id="1645740"/>
    <lineage>
        <taxon>Bacteria</taxon>
        <taxon>Pseudomonadati</taxon>
        <taxon>Thermomicrobiota</taxon>
        <taxon>Thermomicrobia</taxon>
        <taxon>Thermomicrobiales</taxon>
        <taxon>environmental samples</taxon>
    </lineage>
</organism>
<proteinExistence type="predicted"/>
<dbReference type="AlphaFoldDB" id="A0A6J4UK94"/>
<evidence type="ECO:0008006" key="2">
    <source>
        <dbReference type="Google" id="ProtNLM"/>
    </source>
</evidence>
<sequence>MTTFDDVHVGSGGVGRMVPGHGGLVARVGHADTRAATSIPNMVTSERPRRHDCDPAYASHHIQHVLGKRGPRLAWVHAGPSGGKQPQPERTLRRRHMTGRPMHERLVATINEERERLASRRGFLTGTAKLAGGGAMALSLGGMPGFASRAAAQAELEDDVDVLNYALTLEHLEFAFYRDGLEALGEESFDEDAFGTSIYERLTEIRDHEGEHVETLTSVIEDLGGEPVEEAEYAFDFTDASVFLATAAVLENTGVSAYDGAGQFITEPDLLTAAGTIVAVEARHASYLNLINGMLPFPAAFETPLTPEEVLAAAGPFFATDGATPEA</sequence>
<dbReference type="CDD" id="cd00657">
    <property type="entry name" value="Ferritin_like"/>
    <property type="match status" value="1"/>
</dbReference>
<accession>A0A6J4UK94</accession>
<gene>
    <name evidence="1" type="ORF">AVDCRST_MAG70-945</name>
</gene>
<name>A0A6J4UK94_9BACT</name>
<protein>
    <recommendedName>
        <fullName evidence="2">Dessication-associated protein</fullName>
    </recommendedName>
</protein>
<dbReference type="InterPro" id="IPR012347">
    <property type="entry name" value="Ferritin-like"/>
</dbReference>
<reference evidence="1" key="1">
    <citation type="submission" date="2020-02" db="EMBL/GenBank/DDBJ databases">
        <authorList>
            <person name="Meier V. D."/>
        </authorList>
    </citation>
    <scope>NUCLEOTIDE SEQUENCE</scope>
    <source>
        <strain evidence="1">AVDCRST_MAG70</strain>
    </source>
</reference>
<dbReference type="Pfam" id="PF13668">
    <property type="entry name" value="Ferritin_2"/>
    <property type="match status" value="1"/>
</dbReference>
<dbReference type="EMBL" id="CADCWH010000146">
    <property type="protein sequence ID" value="CAA9551287.1"/>
    <property type="molecule type" value="Genomic_DNA"/>
</dbReference>